<organism evidence="1 2">
    <name type="scientific">Lithohypha guttulata</name>
    <dbReference type="NCBI Taxonomy" id="1690604"/>
    <lineage>
        <taxon>Eukaryota</taxon>
        <taxon>Fungi</taxon>
        <taxon>Dikarya</taxon>
        <taxon>Ascomycota</taxon>
        <taxon>Pezizomycotina</taxon>
        <taxon>Eurotiomycetes</taxon>
        <taxon>Chaetothyriomycetidae</taxon>
        <taxon>Chaetothyriales</taxon>
        <taxon>Trichomeriaceae</taxon>
        <taxon>Lithohypha</taxon>
    </lineage>
</organism>
<comment type="caution">
    <text evidence="1">The sequence shown here is derived from an EMBL/GenBank/DDBJ whole genome shotgun (WGS) entry which is preliminary data.</text>
</comment>
<name>A0AAN7TAF6_9EURO</name>
<keyword evidence="2" id="KW-1185">Reference proteome</keyword>
<reference evidence="1 2" key="1">
    <citation type="submission" date="2023-08" db="EMBL/GenBank/DDBJ databases">
        <title>Black Yeasts Isolated from many extreme environments.</title>
        <authorList>
            <person name="Coleine C."/>
            <person name="Stajich J.E."/>
            <person name="Selbmann L."/>
        </authorList>
    </citation>
    <scope>NUCLEOTIDE SEQUENCE [LARGE SCALE GENOMIC DNA]</scope>
    <source>
        <strain evidence="1 2">CCFEE 5910</strain>
    </source>
</reference>
<dbReference type="Proteomes" id="UP001309876">
    <property type="component" value="Unassembled WGS sequence"/>
</dbReference>
<accession>A0AAN7TAF6</accession>
<evidence type="ECO:0000313" key="1">
    <source>
        <dbReference type="EMBL" id="KAK5090251.1"/>
    </source>
</evidence>
<proteinExistence type="predicted"/>
<dbReference type="AlphaFoldDB" id="A0AAN7TAF6"/>
<sequence>MTSDPKTTTPVSGILTVVITTSPTPSAPSTELLSLVFQSFQKYCPSLLECRLIVVLDTYDKVAETPRLKRGVVTAQIACDFELYKANVKELVLAKYLEHQSHVSATRSSGEAEYGSAGCEDNVVNVSICQFYDERVTFIEPVQRLGFGLAVRSALRIVKTPYVHVHQHDWTLEVDIPVASILDVMQAHESDINIPVKYICLPSIRLLEYATQDDVVRFLTLRELTSSLKRDFIPSPLQGISVPLTPLFFWHDKPHIASTKHYLACIFPSTLAMPRGAFIEDTVGQRARTQMKEGKWHKWACWLYYPAEGRQLCLRHLKGRVWRGVEAEMKQKEIWKAQNAGAEPLEDIAVVAEVNLENLFSSQLLL</sequence>
<protein>
    <submittedName>
        <fullName evidence="1">Uncharacterized protein</fullName>
    </submittedName>
</protein>
<dbReference type="EMBL" id="JAVRRJ010000001">
    <property type="protein sequence ID" value="KAK5090251.1"/>
    <property type="molecule type" value="Genomic_DNA"/>
</dbReference>
<evidence type="ECO:0000313" key="2">
    <source>
        <dbReference type="Proteomes" id="UP001309876"/>
    </source>
</evidence>
<gene>
    <name evidence="1" type="ORF">LTR05_000422</name>
</gene>